<dbReference type="AlphaFoldDB" id="A0A7W7VGG6"/>
<gene>
    <name evidence="1" type="ORF">FHR82_005586</name>
</gene>
<organism evidence="1 2">
    <name type="scientific">Actinophytocola algeriensis</name>
    <dbReference type="NCBI Taxonomy" id="1768010"/>
    <lineage>
        <taxon>Bacteria</taxon>
        <taxon>Bacillati</taxon>
        <taxon>Actinomycetota</taxon>
        <taxon>Actinomycetes</taxon>
        <taxon>Pseudonocardiales</taxon>
        <taxon>Pseudonocardiaceae</taxon>
    </lineage>
</organism>
<name>A0A7W7VGG6_9PSEU</name>
<comment type="caution">
    <text evidence="1">The sequence shown here is derived from an EMBL/GenBank/DDBJ whole genome shotgun (WGS) entry which is preliminary data.</text>
</comment>
<evidence type="ECO:0000313" key="1">
    <source>
        <dbReference type="EMBL" id="MBB4909328.1"/>
    </source>
</evidence>
<proteinExistence type="predicted"/>
<keyword evidence="2" id="KW-1185">Reference proteome</keyword>
<dbReference type="EMBL" id="JACHJQ010000006">
    <property type="protein sequence ID" value="MBB4909328.1"/>
    <property type="molecule type" value="Genomic_DNA"/>
</dbReference>
<dbReference type="Proteomes" id="UP000520767">
    <property type="component" value="Unassembled WGS sequence"/>
</dbReference>
<accession>A0A7W7VGG6</accession>
<protein>
    <submittedName>
        <fullName evidence="1">Uncharacterized protein</fullName>
    </submittedName>
</protein>
<sequence>MSALRKTVAATLVALAGAAGLLVIATSAGELAQGGAGHAGVTVLADSPWGSVRP</sequence>
<evidence type="ECO:0000313" key="2">
    <source>
        <dbReference type="Proteomes" id="UP000520767"/>
    </source>
</evidence>
<reference evidence="1 2" key="1">
    <citation type="submission" date="2020-08" db="EMBL/GenBank/DDBJ databases">
        <title>Genomic Encyclopedia of Type Strains, Phase III (KMG-III): the genomes of soil and plant-associated and newly described type strains.</title>
        <authorList>
            <person name="Whitman W."/>
        </authorList>
    </citation>
    <scope>NUCLEOTIDE SEQUENCE [LARGE SCALE GENOMIC DNA]</scope>
    <source>
        <strain evidence="1 2">CECT 8960</strain>
    </source>
</reference>
<dbReference type="RefSeq" id="WP_184813445.1">
    <property type="nucleotide sequence ID" value="NZ_JACHJQ010000006.1"/>
</dbReference>